<evidence type="ECO:0000313" key="2">
    <source>
        <dbReference type="EMBL" id="KAK1401738.1"/>
    </source>
</evidence>
<feature type="signal peptide" evidence="1">
    <location>
        <begin position="1"/>
        <end position="16"/>
    </location>
</feature>
<reference evidence="2" key="2">
    <citation type="submission" date="2023-05" db="EMBL/GenBank/DDBJ databases">
        <authorList>
            <person name="Schelkunov M.I."/>
        </authorList>
    </citation>
    <scope>NUCLEOTIDE SEQUENCE</scope>
    <source>
        <strain evidence="2">Hsosn_3</strain>
        <tissue evidence="2">Leaf</tissue>
    </source>
</reference>
<evidence type="ECO:0000256" key="1">
    <source>
        <dbReference type="SAM" id="SignalP"/>
    </source>
</evidence>
<keyword evidence="3" id="KW-1185">Reference proteome</keyword>
<sequence>MTLNCILLTGLYICLSDSDHHLVERRYKYQVVRIIDYAFPLQKCEMFMDLKRRDCEELFTIGRVDPEVIHLGGQGFFLSMQYCLDPQRSYPCFGLFLGKVERGSSNSSIKYEFSAMMSSTEEHACDHKAYCILPRGKAVGYRKFFGLHWKDFISDDLYFINDVLHIKCVLTMQQ</sequence>
<dbReference type="PANTHER" id="PTHR46336:SF3">
    <property type="entry name" value="BTB_POZ DOMAIN-CONTAINING PROTEIN POB1"/>
    <property type="match status" value="1"/>
</dbReference>
<dbReference type="EMBL" id="JAUIZM010000001">
    <property type="protein sequence ID" value="KAK1401738.1"/>
    <property type="molecule type" value="Genomic_DNA"/>
</dbReference>
<dbReference type="AlphaFoldDB" id="A0AAD8JDC7"/>
<dbReference type="GO" id="GO:0010114">
    <property type="term" value="P:response to red light"/>
    <property type="evidence" value="ECO:0007669"/>
    <property type="project" value="TreeGrafter"/>
</dbReference>
<accession>A0AAD8JDC7</accession>
<protein>
    <submittedName>
        <fullName evidence="2">BTB/POZ domain-containing protein POB1-like</fullName>
    </submittedName>
</protein>
<proteinExistence type="predicted"/>
<evidence type="ECO:0000313" key="3">
    <source>
        <dbReference type="Proteomes" id="UP001237642"/>
    </source>
</evidence>
<dbReference type="Proteomes" id="UP001237642">
    <property type="component" value="Unassembled WGS sequence"/>
</dbReference>
<organism evidence="2 3">
    <name type="scientific">Heracleum sosnowskyi</name>
    <dbReference type="NCBI Taxonomy" id="360622"/>
    <lineage>
        <taxon>Eukaryota</taxon>
        <taxon>Viridiplantae</taxon>
        <taxon>Streptophyta</taxon>
        <taxon>Embryophyta</taxon>
        <taxon>Tracheophyta</taxon>
        <taxon>Spermatophyta</taxon>
        <taxon>Magnoliopsida</taxon>
        <taxon>eudicotyledons</taxon>
        <taxon>Gunneridae</taxon>
        <taxon>Pentapetalae</taxon>
        <taxon>asterids</taxon>
        <taxon>campanulids</taxon>
        <taxon>Apiales</taxon>
        <taxon>Apiaceae</taxon>
        <taxon>Apioideae</taxon>
        <taxon>apioid superclade</taxon>
        <taxon>Tordylieae</taxon>
        <taxon>Tordyliinae</taxon>
        <taxon>Heracleum</taxon>
    </lineage>
</organism>
<comment type="caution">
    <text evidence="2">The sequence shown here is derived from an EMBL/GenBank/DDBJ whole genome shotgun (WGS) entry which is preliminary data.</text>
</comment>
<name>A0AAD8JDC7_9APIA</name>
<reference evidence="2" key="1">
    <citation type="submission" date="2023-02" db="EMBL/GenBank/DDBJ databases">
        <title>Genome of toxic invasive species Heracleum sosnowskyi carries increased number of genes despite the absence of recent whole-genome duplications.</title>
        <authorList>
            <person name="Schelkunov M."/>
            <person name="Shtratnikova V."/>
            <person name="Makarenko M."/>
            <person name="Klepikova A."/>
            <person name="Omelchenko D."/>
            <person name="Novikova G."/>
            <person name="Obukhova E."/>
            <person name="Bogdanov V."/>
            <person name="Penin A."/>
            <person name="Logacheva M."/>
        </authorList>
    </citation>
    <scope>NUCLEOTIDE SEQUENCE</scope>
    <source>
        <strain evidence="2">Hsosn_3</strain>
        <tissue evidence="2">Leaf</tissue>
    </source>
</reference>
<dbReference type="InterPro" id="IPR045890">
    <property type="entry name" value="POB1-like"/>
</dbReference>
<gene>
    <name evidence="2" type="ORF">POM88_001343</name>
</gene>
<dbReference type="PANTHER" id="PTHR46336">
    <property type="entry name" value="OS02G0260700 PROTEIN"/>
    <property type="match status" value="1"/>
</dbReference>
<dbReference type="GO" id="GO:0005634">
    <property type="term" value="C:nucleus"/>
    <property type="evidence" value="ECO:0007669"/>
    <property type="project" value="TreeGrafter"/>
</dbReference>
<keyword evidence="1" id="KW-0732">Signal</keyword>
<feature type="chain" id="PRO_5041920007" evidence="1">
    <location>
        <begin position="17"/>
        <end position="174"/>
    </location>
</feature>